<dbReference type="SMART" id="SM00470">
    <property type="entry name" value="ParB"/>
    <property type="match status" value="1"/>
</dbReference>
<dbReference type="EMBL" id="LAZR01061057">
    <property type="protein sequence ID" value="KKK64357.1"/>
    <property type="molecule type" value="Genomic_DNA"/>
</dbReference>
<sequence length="100" mass="11705">MEVNYIDPEDIDIGDRFRKENALDDDFLDSIAEKGFIQPITINQDMILIAGGRRLAAAKQLKIPISYIMRQTDDELDLRECEFIENAFRKDLEWQERNAI</sequence>
<feature type="domain" description="ParB-like N-terminal" evidence="1">
    <location>
        <begin position="4"/>
        <end position="87"/>
    </location>
</feature>
<proteinExistence type="predicted"/>
<dbReference type="Pfam" id="PF02195">
    <property type="entry name" value="ParB_N"/>
    <property type="match status" value="1"/>
</dbReference>
<feature type="non-terminal residue" evidence="2">
    <location>
        <position position="100"/>
    </location>
</feature>
<dbReference type="GO" id="GO:0007059">
    <property type="term" value="P:chromosome segregation"/>
    <property type="evidence" value="ECO:0007669"/>
    <property type="project" value="TreeGrafter"/>
</dbReference>
<name>A0A0F8X5I8_9ZZZZ</name>
<dbReference type="GO" id="GO:0045881">
    <property type="term" value="P:positive regulation of sporulation resulting in formation of a cellular spore"/>
    <property type="evidence" value="ECO:0007669"/>
    <property type="project" value="TreeGrafter"/>
</dbReference>
<reference evidence="2" key="1">
    <citation type="journal article" date="2015" name="Nature">
        <title>Complex archaea that bridge the gap between prokaryotes and eukaryotes.</title>
        <authorList>
            <person name="Spang A."/>
            <person name="Saw J.H."/>
            <person name="Jorgensen S.L."/>
            <person name="Zaremba-Niedzwiedzka K."/>
            <person name="Martijn J."/>
            <person name="Lind A.E."/>
            <person name="van Eijk R."/>
            <person name="Schleper C."/>
            <person name="Guy L."/>
            <person name="Ettema T.J."/>
        </authorList>
    </citation>
    <scope>NUCLEOTIDE SEQUENCE</scope>
</reference>
<dbReference type="InterPro" id="IPR050336">
    <property type="entry name" value="Chromosome_partition/occlusion"/>
</dbReference>
<dbReference type="PANTHER" id="PTHR33375">
    <property type="entry name" value="CHROMOSOME-PARTITIONING PROTEIN PARB-RELATED"/>
    <property type="match status" value="1"/>
</dbReference>
<dbReference type="SUPFAM" id="SSF110849">
    <property type="entry name" value="ParB/Sulfiredoxin"/>
    <property type="match status" value="1"/>
</dbReference>
<dbReference type="PANTHER" id="PTHR33375:SF1">
    <property type="entry name" value="CHROMOSOME-PARTITIONING PROTEIN PARB-RELATED"/>
    <property type="match status" value="1"/>
</dbReference>
<dbReference type="AlphaFoldDB" id="A0A0F8X5I8"/>
<dbReference type="Gene3D" id="3.90.1530.10">
    <property type="entry name" value="Conserved hypothetical protein from pyrococcus furiosus pfu- 392566-001, ParB domain"/>
    <property type="match status" value="1"/>
</dbReference>
<protein>
    <recommendedName>
        <fullName evidence="1">ParB-like N-terminal domain-containing protein</fullName>
    </recommendedName>
</protein>
<evidence type="ECO:0000313" key="2">
    <source>
        <dbReference type="EMBL" id="KKK64357.1"/>
    </source>
</evidence>
<dbReference type="InterPro" id="IPR003115">
    <property type="entry name" value="ParB_N"/>
</dbReference>
<gene>
    <name evidence="2" type="ORF">LCGC14_2984990</name>
</gene>
<dbReference type="GO" id="GO:0005694">
    <property type="term" value="C:chromosome"/>
    <property type="evidence" value="ECO:0007669"/>
    <property type="project" value="TreeGrafter"/>
</dbReference>
<organism evidence="2">
    <name type="scientific">marine sediment metagenome</name>
    <dbReference type="NCBI Taxonomy" id="412755"/>
    <lineage>
        <taxon>unclassified sequences</taxon>
        <taxon>metagenomes</taxon>
        <taxon>ecological metagenomes</taxon>
    </lineage>
</organism>
<evidence type="ECO:0000259" key="1">
    <source>
        <dbReference type="SMART" id="SM00470"/>
    </source>
</evidence>
<dbReference type="InterPro" id="IPR036086">
    <property type="entry name" value="ParB/Sulfiredoxin_sf"/>
</dbReference>
<accession>A0A0F8X5I8</accession>
<comment type="caution">
    <text evidence="2">The sequence shown here is derived from an EMBL/GenBank/DDBJ whole genome shotgun (WGS) entry which is preliminary data.</text>
</comment>